<dbReference type="STRING" id="314271.RB2654_15631"/>
<dbReference type="GO" id="GO:0004497">
    <property type="term" value="F:monooxygenase activity"/>
    <property type="evidence" value="ECO:0007669"/>
    <property type="project" value="UniProtKB-KW"/>
</dbReference>
<dbReference type="Gene3D" id="3.50.50.60">
    <property type="entry name" value="FAD/NAD(P)-binding domain"/>
    <property type="match status" value="2"/>
</dbReference>
<accession>A3VCA2</accession>
<dbReference type="AlphaFoldDB" id="A3VCA2"/>
<evidence type="ECO:0000256" key="1">
    <source>
        <dbReference type="ARBA" id="ARBA00001974"/>
    </source>
</evidence>
<dbReference type="GO" id="GO:0110142">
    <property type="term" value="C:ubiquinone biosynthesis complex"/>
    <property type="evidence" value="ECO:0007669"/>
    <property type="project" value="UniProtKB-ARBA"/>
</dbReference>
<dbReference type="InterPro" id="IPR036188">
    <property type="entry name" value="FAD/NAD-bd_sf"/>
</dbReference>
<dbReference type="SUPFAM" id="SSF51905">
    <property type="entry name" value="FAD/NAD(P)-binding domain"/>
    <property type="match status" value="1"/>
</dbReference>
<dbReference type="InterPro" id="IPR010971">
    <property type="entry name" value="UbiH/COQ6"/>
</dbReference>
<dbReference type="eggNOG" id="COG0654">
    <property type="taxonomic scope" value="Bacteria"/>
</dbReference>
<dbReference type="HOGENOM" id="CLU_009665_8_1_5"/>
<organism evidence="9 10">
    <name type="scientific">Maritimibacter alkaliphilus HTCC2654</name>
    <dbReference type="NCBI Taxonomy" id="314271"/>
    <lineage>
        <taxon>Bacteria</taxon>
        <taxon>Pseudomonadati</taxon>
        <taxon>Pseudomonadota</taxon>
        <taxon>Alphaproteobacteria</taxon>
        <taxon>Rhodobacterales</taxon>
        <taxon>Roseobacteraceae</taxon>
        <taxon>Maritimibacter</taxon>
    </lineage>
</organism>
<name>A3VCA2_9RHOB</name>
<gene>
    <name evidence="9" type="ORF">RB2654_15631</name>
</gene>
<feature type="domain" description="FAD-binding" evidence="8">
    <location>
        <begin position="16"/>
        <end position="362"/>
    </location>
</feature>
<dbReference type="GO" id="GO:0016705">
    <property type="term" value="F:oxidoreductase activity, acting on paired donors, with incorporation or reduction of molecular oxygen"/>
    <property type="evidence" value="ECO:0007669"/>
    <property type="project" value="InterPro"/>
</dbReference>
<evidence type="ECO:0000313" key="9">
    <source>
        <dbReference type="EMBL" id="EAQ14114.1"/>
    </source>
</evidence>
<dbReference type="PROSITE" id="PS01304">
    <property type="entry name" value="UBIH"/>
    <property type="match status" value="1"/>
</dbReference>
<comment type="similarity">
    <text evidence="3">Belongs to the UbiH/COQ6 family.</text>
</comment>
<keyword evidence="6" id="KW-0560">Oxidoreductase</keyword>
<comment type="cofactor">
    <cofactor evidence="1">
        <name>FAD</name>
        <dbReference type="ChEBI" id="CHEBI:57692"/>
    </cofactor>
</comment>
<comment type="pathway">
    <text evidence="2">Cofactor biosynthesis; ubiquinone biosynthesis.</text>
</comment>
<keyword evidence="5" id="KW-0274">FAD</keyword>
<evidence type="ECO:0000259" key="8">
    <source>
        <dbReference type="Pfam" id="PF01494"/>
    </source>
</evidence>
<dbReference type="GO" id="GO:0006744">
    <property type="term" value="P:ubiquinone biosynthetic process"/>
    <property type="evidence" value="ECO:0007669"/>
    <property type="project" value="UniProtKB-UniPathway"/>
</dbReference>
<dbReference type="PRINTS" id="PR00420">
    <property type="entry name" value="RNGMNOXGNASE"/>
</dbReference>
<keyword evidence="4" id="KW-0285">Flavoprotein</keyword>
<evidence type="ECO:0000256" key="2">
    <source>
        <dbReference type="ARBA" id="ARBA00004749"/>
    </source>
</evidence>
<sequence length="420" mass="44739">MDNPDAGAQKRSMTTDTDIVIVGGGLNGPALALALGDAGFDVTVIDALQAGARGEDAFDGRGYALALASQRLLKAIGVWGAVAENSTPLLEIRISDGKPGTGPGPFVLEFDHAEIDEGPMGYMVEDRFLSRALAGAVEAHPRVTVLSGETVVAQAVEGSTATVTLASGRTLSARLIVGCDGRASGTARRAGIDRWGHDYGQTALVCAIAHEHPHHGVAHQFFMPPGPLAILPLPGNRSSIVWTETTEDAARVHALDEALYLDHLRPRFGDFLGDISIAGERFTYPLNLTVAERFVDDRVALVGDAAHGMHPIAGQGLNAGLKDVGALAEILTLAKRRGEDFGRRDVLDRYQQWRRFDVMQMVLATEGANRLFSNDNPILRVARDVGLGLINAMPGIRRGFIREAAGLTGDLPKLLEGRQI</sequence>
<dbReference type="InterPro" id="IPR018168">
    <property type="entry name" value="Ubi_Hdrlase_CS"/>
</dbReference>
<evidence type="ECO:0000256" key="7">
    <source>
        <dbReference type="ARBA" id="ARBA00023033"/>
    </source>
</evidence>
<keyword evidence="10" id="KW-1185">Reference proteome</keyword>
<dbReference type="Pfam" id="PF01494">
    <property type="entry name" value="FAD_binding_3"/>
    <property type="match status" value="1"/>
</dbReference>
<comment type="caution">
    <text evidence="9">The sequence shown here is derived from an EMBL/GenBank/DDBJ whole genome shotgun (WGS) entry which is preliminary data.</text>
</comment>
<evidence type="ECO:0000256" key="4">
    <source>
        <dbReference type="ARBA" id="ARBA00022630"/>
    </source>
</evidence>
<evidence type="ECO:0000256" key="5">
    <source>
        <dbReference type="ARBA" id="ARBA00022827"/>
    </source>
</evidence>
<evidence type="ECO:0000313" key="10">
    <source>
        <dbReference type="Proteomes" id="UP000002931"/>
    </source>
</evidence>
<keyword evidence="7" id="KW-0503">Monooxygenase</keyword>
<proteinExistence type="inferred from homology"/>
<dbReference type="InterPro" id="IPR002938">
    <property type="entry name" value="FAD-bd"/>
</dbReference>
<evidence type="ECO:0000256" key="3">
    <source>
        <dbReference type="ARBA" id="ARBA00005349"/>
    </source>
</evidence>
<dbReference type="FunFam" id="3.50.50.60:FF:000021">
    <property type="entry name" value="Ubiquinone biosynthesis monooxygenase COQ6"/>
    <property type="match status" value="1"/>
</dbReference>
<dbReference type="PANTHER" id="PTHR43876:SF7">
    <property type="entry name" value="UBIQUINONE BIOSYNTHESIS MONOOXYGENASE COQ6, MITOCHONDRIAL"/>
    <property type="match status" value="1"/>
</dbReference>
<dbReference type="GO" id="GO:0071949">
    <property type="term" value="F:FAD binding"/>
    <property type="evidence" value="ECO:0007669"/>
    <property type="project" value="InterPro"/>
</dbReference>
<dbReference type="PANTHER" id="PTHR43876">
    <property type="entry name" value="UBIQUINONE BIOSYNTHESIS MONOOXYGENASE COQ6, MITOCHONDRIAL"/>
    <property type="match status" value="1"/>
</dbReference>
<reference evidence="9 10" key="1">
    <citation type="journal article" date="2010" name="J. Bacteriol.">
        <title>Genome sequences of Pelagibaca bermudensis HTCC2601T and Maritimibacter alkaliphilus HTCC2654T, the type strains of two marine Roseobacter genera.</title>
        <authorList>
            <person name="Thrash J.C."/>
            <person name="Cho J.C."/>
            <person name="Ferriera S."/>
            <person name="Johnson J."/>
            <person name="Vergin K.L."/>
            <person name="Giovannoni S.J."/>
        </authorList>
    </citation>
    <scope>NUCLEOTIDE SEQUENCE [LARGE SCALE GENOMIC DNA]</scope>
    <source>
        <strain evidence="9 10">HTCC2654</strain>
    </source>
</reference>
<dbReference type="UniPathway" id="UPA00232"/>
<evidence type="ECO:0000256" key="6">
    <source>
        <dbReference type="ARBA" id="ARBA00023002"/>
    </source>
</evidence>
<dbReference type="Proteomes" id="UP000002931">
    <property type="component" value="Unassembled WGS sequence"/>
</dbReference>
<dbReference type="InterPro" id="IPR051205">
    <property type="entry name" value="UbiH/COQ6_monooxygenase"/>
</dbReference>
<keyword evidence="9" id="KW-0830">Ubiquinone</keyword>
<protein>
    <submittedName>
        <fullName evidence="9">Ubiquinone biosynthesis hydroxylase, UbiH/UbiF/VisC/COQ6 family protein</fullName>
    </submittedName>
</protein>
<dbReference type="EMBL" id="AAMT01000002">
    <property type="protein sequence ID" value="EAQ14114.1"/>
    <property type="molecule type" value="Genomic_DNA"/>
</dbReference>
<dbReference type="NCBIfam" id="TIGR01988">
    <property type="entry name" value="Ubi-OHases"/>
    <property type="match status" value="1"/>
</dbReference>